<gene>
    <name evidence="2" type="ORF">GCM10009741_03910</name>
</gene>
<dbReference type="Proteomes" id="UP001500363">
    <property type="component" value="Unassembled WGS sequence"/>
</dbReference>
<accession>A0ABN2A362</accession>
<proteinExistence type="predicted"/>
<keyword evidence="3" id="KW-1185">Reference proteome</keyword>
<evidence type="ECO:0000313" key="3">
    <source>
        <dbReference type="Proteomes" id="UP001500363"/>
    </source>
</evidence>
<dbReference type="RefSeq" id="WP_344168322.1">
    <property type="nucleotide sequence ID" value="NZ_BAAANC010000001.1"/>
</dbReference>
<sequence length="158" mass="18183">MSFLDFATNKYRHVLLVEPTSDTDFAAITGHGHGLFWSGNYLVVATSGSVLRVFDVRHVWRTDTSSEVVGLGADGKYHALARLRAAAGRRLLSRVRRQHRRRRRLPELPAPRRGRRSTSVWIKAPKNTENLSHWPAARELWLISEQLRERVTAHILWQ</sequence>
<reference evidence="2 3" key="1">
    <citation type="journal article" date="2019" name="Int. J. Syst. Evol. Microbiol.">
        <title>The Global Catalogue of Microorganisms (GCM) 10K type strain sequencing project: providing services to taxonomists for standard genome sequencing and annotation.</title>
        <authorList>
            <consortium name="The Broad Institute Genomics Platform"/>
            <consortium name="The Broad Institute Genome Sequencing Center for Infectious Disease"/>
            <person name="Wu L."/>
            <person name="Ma J."/>
        </authorList>
    </citation>
    <scope>NUCLEOTIDE SEQUENCE [LARGE SCALE GENOMIC DNA]</scope>
    <source>
        <strain evidence="2 3">JCM 14303</strain>
    </source>
</reference>
<feature type="region of interest" description="Disordered" evidence="1">
    <location>
        <begin position="99"/>
        <end position="118"/>
    </location>
</feature>
<name>A0ABN2A362_9ACTN</name>
<comment type="caution">
    <text evidence="2">The sequence shown here is derived from an EMBL/GenBank/DDBJ whole genome shotgun (WGS) entry which is preliminary data.</text>
</comment>
<protein>
    <submittedName>
        <fullName evidence="2">Uncharacterized protein</fullName>
    </submittedName>
</protein>
<evidence type="ECO:0000313" key="2">
    <source>
        <dbReference type="EMBL" id="GAA1510093.1"/>
    </source>
</evidence>
<evidence type="ECO:0000256" key="1">
    <source>
        <dbReference type="SAM" id="MobiDB-lite"/>
    </source>
</evidence>
<dbReference type="EMBL" id="BAAANC010000001">
    <property type="protein sequence ID" value="GAA1510093.1"/>
    <property type="molecule type" value="Genomic_DNA"/>
</dbReference>
<organism evidence="2 3">
    <name type="scientific">Kribbella lupini</name>
    <dbReference type="NCBI Taxonomy" id="291602"/>
    <lineage>
        <taxon>Bacteria</taxon>
        <taxon>Bacillati</taxon>
        <taxon>Actinomycetota</taxon>
        <taxon>Actinomycetes</taxon>
        <taxon>Propionibacteriales</taxon>
        <taxon>Kribbellaceae</taxon>
        <taxon>Kribbella</taxon>
    </lineage>
</organism>